<organism evidence="2 3">
    <name type="scientific">Kribbella antiqua</name>
    <dbReference type="NCBI Taxonomy" id="2512217"/>
    <lineage>
        <taxon>Bacteria</taxon>
        <taxon>Bacillati</taxon>
        <taxon>Actinomycetota</taxon>
        <taxon>Actinomycetes</taxon>
        <taxon>Propionibacteriales</taxon>
        <taxon>Kribbellaceae</taxon>
        <taxon>Kribbella</taxon>
    </lineage>
</organism>
<evidence type="ECO:0000313" key="2">
    <source>
        <dbReference type="EMBL" id="TCO44935.1"/>
    </source>
</evidence>
<dbReference type="AlphaFoldDB" id="A0A4R2IQB4"/>
<sequence>MEPTENQGPYQPRTPPMAEDDPVVQWLLQGDPAIRWQVLRDLLNASETEVATERARVEHEGWGARLLALRAPDGLWANGAYFPGTAAFAAATARALAAGEPPPPFPSPDAEPAEAPTDGSSAEPGQPWTATYPVLLDLCHLGMPPDSPVMQETAHLVARNCRWEYDGLPFFAGEVDCCINAGTILIGAYLGVDVDPVVQRLVADQMPDGGWNCWAETRPAPASFASTLDVIDALLRWERHTGGSEEVRRARRSGEEYLLRRNLFRSLRTGEVVNPQWALFSYPPRWHYDLLKATEYFARRGGTPDPRLTEAIERVRAKRRPDGRWLLENSHSGAVHFRFEEPDGTPSRWNTLRALRVLRWYDASAHSGSASQAS</sequence>
<dbReference type="Gene3D" id="1.50.10.20">
    <property type="match status" value="1"/>
</dbReference>
<evidence type="ECO:0008006" key="4">
    <source>
        <dbReference type="Google" id="ProtNLM"/>
    </source>
</evidence>
<proteinExistence type="predicted"/>
<feature type="region of interest" description="Disordered" evidence="1">
    <location>
        <begin position="98"/>
        <end position="126"/>
    </location>
</feature>
<accession>A0A4R2IQB4</accession>
<feature type="region of interest" description="Disordered" evidence="1">
    <location>
        <begin position="1"/>
        <end position="20"/>
    </location>
</feature>
<evidence type="ECO:0000313" key="3">
    <source>
        <dbReference type="Proteomes" id="UP000295573"/>
    </source>
</evidence>
<dbReference type="RefSeq" id="WP_199237172.1">
    <property type="nucleotide sequence ID" value="NZ_SLWR01000009.1"/>
</dbReference>
<name>A0A4R2IQB4_9ACTN</name>
<dbReference type="Proteomes" id="UP000295573">
    <property type="component" value="Unassembled WGS sequence"/>
</dbReference>
<protein>
    <recommendedName>
        <fullName evidence="4">Squalene cyclase C-terminal domain-containing protein</fullName>
    </recommendedName>
</protein>
<keyword evidence="3" id="KW-1185">Reference proteome</keyword>
<comment type="caution">
    <text evidence="2">The sequence shown here is derived from an EMBL/GenBank/DDBJ whole genome shotgun (WGS) entry which is preliminary data.</text>
</comment>
<dbReference type="SUPFAM" id="SSF48239">
    <property type="entry name" value="Terpenoid cyclases/Protein prenyltransferases"/>
    <property type="match status" value="1"/>
</dbReference>
<reference evidence="2 3" key="1">
    <citation type="journal article" date="2015" name="Stand. Genomic Sci.">
        <title>Genomic Encyclopedia of Bacterial and Archaeal Type Strains, Phase III: the genomes of soil and plant-associated and newly described type strains.</title>
        <authorList>
            <person name="Whitman W.B."/>
            <person name="Woyke T."/>
            <person name="Klenk H.P."/>
            <person name="Zhou Y."/>
            <person name="Lilburn T.G."/>
            <person name="Beck B.J."/>
            <person name="De Vos P."/>
            <person name="Vandamme P."/>
            <person name="Eisen J.A."/>
            <person name="Garrity G."/>
            <person name="Hugenholtz P."/>
            <person name="Kyrpides N.C."/>
        </authorList>
    </citation>
    <scope>NUCLEOTIDE SEQUENCE [LARGE SCALE GENOMIC DNA]</scope>
    <source>
        <strain evidence="2 3">VKM Ac-2541</strain>
    </source>
</reference>
<evidence type="ECO:0000256" key="1">
    <source>
        <dbReference type="SAM" id="MobiDB-lite"/>
    </source>
</evidence>
<gene>
    <name evidence="2" type="ORF">EV646_109107</name>
</gene>
<dbReference type="EMBL" id="SLWR01000009">
    <property type="protein sequence ID" value="TCO44935.1"/>
    <property type="molecule type" value="Genomic_DNA"/>
</dbReference>
<dbReference type="InterPro" id="IPR008930">
    <property type="entry name" value="Terpenoid_cyclase/PrenylTrfase"/>
</dbReference>
<feature type="compositionally biased region" description="Pro residues" evidence="1">
    <location>
        <begin position="100"/>
        <end position="109"/>
    </location>
</feature>